<comment type="caution">
    <text evidence="1">The sequence shown here is derived from an EMBL/GenBank/DDBJ whole genome shotgun (WGS) entry which is preliminary data.</text>
</comment>
<evidence type="ECO:0000313" key="2">
    <source>
        <dbReference type="Proteomes" id="UP001148662"/>
    </source>
</evidence>
<dbReference type="EMBL" id="JANHOG010000507">
    <property type="protein sequence ID" value="KAJ3553713.1"/>
    <property type="molecule type" value="Genomic_DNA"/>
</dbReference>
<name>A0ACC1T5T5_9APHY</name>
<sequence length="297" mass="32112">MVSLAAAALTVLLHFVNGDKGIIRSPSGIFPRAADPCTAVAGQKWVAPSALRACFTSFKVDPEIKANIVDVVNKTLAFHTSVNYELLAPEPFTADVHEDLLADLARISKQEYPSDFDLHVDMSRTLKRLNDGHCVYTNACYDSAFLTFLPTPVVLLTDSSGAQNVHIAPEAFAVASAEFSDEIDVWQNALPGALKGELSSLSGAKVLFINGADPFDAVDANAQITGSFQGFGTRQNSFFSSYNRADAGWMYIMGNFAQMSLPLADSATLTIQRVNSTEVETITVNIWTCTHISAHDR</sequence>
<keyword evidence="2" id="KW-1185">Reference proteome</keyword>
<dbReference type="Proteomes" id="UP001148662">
    <property type="component" value="Unassembled WGS sequence"/>
</dbReference>
<proteinExistence type="predicted"/>
<gene>
    <name evidence="1" type="ORF">NM688_g3468</name>
</gene>
<reference evidence="1" key="1">
    <citation type="submission" date="2022-07" db="EMBL/GenBank/DDBJ databases">
        <title>Genome Sequence of Phlebia brevispora.</title>
        <authorList>
            <person name="Buettner E."/>
        </authorList>
    </citation>
    <scope>NUCLEOTIDE SEQUENCE</scope>
    <source>
        <strain evidence="1">MPL23</strain>
    </source>
</reference>
<accession>A0ACC1T5T5</accession>
<protein>
    <submittedName>
        <fullName evidence="1">Uncharacterized protein</fullName>
    </submittedName>
</protein>
<evidence type="ECO:0000313" key="1">
    <source>
        <dbReference type="EMBL" id="KAJ3553713.1"/>
    </source>
</evidence>
<organism evidence="1 2">
    <name type="scientific">Phlebia brevispora</name>
    <dbReference type="NCBI Taxonomy" id="194682"/>
    <lineage>
        <taxon>Eukaryota</taxon>
        <taxon>Fungi</taxon>
        <taxon>Dikarya</taxon>
        <taxon>Basidiomycota</taxon>
        <taxon>Agaricomycotina</taxon>
        <taxon>Agaricomycetes</taxon>
        <taxon>Polyporales</taxon>
        <taxon>Meruliaceae</taxon>
        <taxon>Phlebia</taxon>
    </lineage>
</organism>